<evidence type="ECO:0000256" key="3">
    <source>
        <dbReference type="ARBA" id="ARBA00022679"/>
    </source>
</evidence>
<proteinExistence type="inferred from homology"/>
<dbReference type="Pfam" id="PF00155">
    <property type="entry name" value="Aminotran_1_2"/>
    <property type="match status" value="1"/>
</dbReference>
<dbReference type="Gene3D" id="3.40.640.10">
    <property type="entry name" value="Type I PLP-dependent aspartate aminotransferase-like (Major domain)"/>
    <property type="match status" value="1"/>
</dbReference>
<keyword evidence="3" id="KW-0808">Transferase</keyword>
<feature type="domain" description="Aminotransferase class I/classII large" evidence="5">
    <location>
        <begin position="4"/>
        <end position="326"/>
    </location>
</feature>
<protein>
    <recommendedName>
        <fullName evidence="5">Aminotransferase class I/classII large domain-containing protein</fullName>
    </recommendedName>
</protein>
<dbReference type="PANTHER" id="PTHR43643:SF3">
    <property type="entry name" value="HISTIDINOL-PHOSPHATE AMINOTRANSFERASE"/>
    <property type="match status" value="1"/>
</dbReference>
<dbReference type="Gene3D" id="3.90.1150.10">
    <property type="entry name" value="Aspartate Aminotransferase, domain 1"/>
    <property type="match status" value="1"/>
</dbReference>
<dbReference type="EMBL" id="CP020465">
    <property type="protein sequence ID" value="ASP49984.1"/>
    <property type="molecule type" value="Genomic_DNA"/>
</dbReference>
<dbReference type="KEGG" id="cber:B5D82_10990"/>
<sequence length="337" mass="37664">MLHFNENSFGMSPKALLAAKHAIELYGNRYADQSFEEFKVKLAAHHKVDPQQLIFGNGSTEVLQAIATYSAQQSASMIEPIPTFGDLKRYCEAENLNIIQVPVGQDFEMNIAAMKKQANAQTGPVLINICNPNNPTGNIVDFSVLFEWINNAPDTHLFLLDEAYFDYAQTNPRYKSGLELIKQGRDNVVISRTFSKVHGMAGMRIGYGIATKKTASKIKPFASGFNLNAAGLAAASAALDDKEFYQKSINNNQISKTLLIDTLNKLELAHIPSDTNFVLHRIGQPLADYQSNMRRNNILVGRKMTNDDRWNRISLGTPDEMKIFTETLLAFRQKGWV</sequence>
<keyword evidence="4" id="KW-0663">Pyridoxal phosphate</keyword>
<evidence type="ECO:0000259" key="5">
    <source>
        <dbReference type="Pfam" id="PF00155"/>
    </source>
</evidence>
<dbReference type="InterPro" id="IPR015421">
    <property type="entry name" value="PyrdxlP-dep_Trfase_major"/>
</dbReference>
<dbReference type="InterPro" id="IPR050106">
    <property type="entry name" value="HistidinolP_aminotransfase"/>
</dbReference>
<dbReference type="InterPro" id="IPR015422">
    <property type="entry name" value="PyrdxlP-dep_Trfase_small"/>
</dbReference>
<dbReference type="AlphaFoldDB" id="A0A222GF35"/>
<keyword evidence="2" id="KW-0032">Aminotransferase</keyword>
<name>A0A222GF35_9GAMM</name>
<dbReference type="GO" id="GO:0008483">
    <property type="term" value="F:transaminase activity"/>
    <property type="evidence" value="ECO:0007669"/>
    <property type="project" value="UniProtKB-KW"/>
</dbReference>
<evidence type="ECO:0000256" key="2">
    <source>
        <dbReference type="ARBA" id="ARBA00022576"/>
    </source>
</evidence>
<evidence type="ECO:0000256" key="4">
    <source>
        <dbReference type="ARBA" id="ARBA00022898"/>
    </source>
</evidence>
<comment type="similarity">
    <text evidence="1">Belongs to the class-II pyridoxal-phosphate-dependent aminotransferase family. Histidinol-phosphate aminotransferase subfamily.</text>
</comment>
<dbReference type="CDD" id="cd00609">
    <property type="entry name" value="AAT_like"/>
    <property type="match status" value="1"/>
</dbReference>
<organism evidence="6 7">
    <name type="scientific">Cognaticolwellia beringensis</name>
    <dbReference type="NCBI Taxonomy" id="1967665"/>
    <lineage>
        <taxon>Bacteria</taxon>
        <taxon>Pseudomonadati</taxon>
        <taxon>Pseudomonadota</taxon>
        <taxon>Gammaproteobacteria</taxon>
        <taxon>Alteromonadales</taxon>
        <taxon>Colwelliaceae</taxon>
        <taxon>Cognaticolwellia</taxon>
    </lineage>
</organism>
<dbReference type="SUPFAM" id="SSF53383">
    <property type="entry name" value="PLP-dependent transferases"/>
    <property type="match status" value="1"/>
</dbReference>
<dbReference type="InterPro" id="IPR004839">
    <property type="entry name" value="Aminotransferase_I/II_large"/>
</dbReference>
<keyword evidence="7" id="KW-1185">Reference proteome</keyword>
<gene>
    <name evidence="6" type="ORF">B5D82_10990</name>
</gene>
<accession>A0A222GF35</accession>
<evidence type="ECO:0000313" key="7">
    <source>
        <dbReference type="Proteomes" id="UP000202259"/>
    </source>
</evidence>
<reference evidence="6 7" key="1">
    <citation type="submission" date="2017-08" db="EMBL/GenBank/DDBJ databases">
        <title>Complete genome of Colwellia sp. NB097-1, a psychrophile bacterium ioslated from Bering Sea.</title>
        <authorList>
            <person name="Chen X."/>
        </authorList>
    </citation>
    <scope>NUCLEOTIDE SEQUENCE [LARGE SCALE GENOMIC DNA]</scope>
    <source>
        <strain evidence="6 7">NB097-1</strain>
    </source>
</reference>
<dbReference type="GO" id="GO:0030170">
    <property type="term" value="F:pyridoxal phosphate binding"/>
    <property type="evidence" value="ECO:0007669"/>
    <property type="project" value="InterPro"/>
</dbReference>
<evidence type="ECO:0000313" key="6">
    <source>
        <dbReference type="EMBL" id="ASP49984.1"/>
    </source>
</evidence>
<dbReference type="Proteomes" id="UP000202259">
    <property type="component" value="Chromosome"/>
</dbReference>
<evidence type="ECO:0000256" key="1">
    <source>
        <dbReference type="ARBA" id="ARBA00007970"/>
    </source>
</evidence>
<dbReference type="PANTHER" id="PTHR43643">
    <property type="entry name" value="HISTIDINOL-PHOSPHATE AMINOTRANSFERASE 2"/>
    <property type="match status" value="1"/>
</dbReference>
<dbReference type="InterPro" id="IPR015424">
    <property type="entry name" value="PyrdxlP-dep_Trfase"/>
</dbReference>